<evidence type="ECO:0008006" key="3">
    <source>
        <dbReference type="Google" id="ProtNLM"/>
    </source>
</evidence>
<evidence type="ECO:0000313" key="2">
    <source>
        <dbReference type="Proteomes" id="UP000283589"/>
    </source>
</evidence>
<dbReference type="GO" id="GO:0016740">
    <property type="term" value="F:transferase activity"/>
    <property type="evidence" value="ECO:0007669"/>
    <property type="project" value="InterPro"/>
</dbReference>
<protein>
    <recommendedName>
        <fullName evidence="3">Murein L,D-transpeptidase catalytic domain family protein</fullName>
    </recommendedName>
</protein>
<dbReference type="STRING" id="1121130.GCA_000519105_03118"/>
<dbReference type="InterPro" id="IPR032676">
    <property type="entry name" value="YkuD_2"/>
</dbReference>
<comment type="caution">
    <text evidence="1">The sequence shown here is derived from an EMBL/GenBank/DDBJ whole genome shotgun (WGS) entry which is preliminary data.</text>
</comment>
<dbReference type="Pfam" id="PF13645">
    <property type="entry name" value="YkuD_2"/>
    <property type="match status" value="1"/>
</dbReference>
<dbReference type="CDD" id="cd16913">
    <property type="entry name" value="YkuD_like"/>
    <property type="match status" value="1"/>
</dbReference>
<dbReference type="EMBL" id="QRZA01000015">
    <property type="protein sequence ID" value="RGV33101.1"/>
    <property type="molecule type" value="Genomic_DNA"/>
</dbReference>
<dbReference type="InterPro" id="IPR005490">
    <property type="entry name" value="LD_TPept_cat_dom"/>
</dbReference>
<dbReference type="PANTHER" id="PTHR38477:SF1">
    <property type="entry name" value="MUREIN L,D-TRANSPEPTIDASE CATALYTIC DOMAIN FAMILY PROTEIN"/>
    <property type="match status" value="1"/>
</dbReference>
<reference evidence="1 2" key="1">
    <citation type="submission" date="2018-08" db="EMBL/GenBank/DDBJ databases">
        <title>A genome reference for cultivated species of the human gut microbiota.</title>
        <authorList>
            <person name="Zou Y."/>
            <person name="Xue W."/>
            <person name="Luo G."/>
        </authorList>
    </citation>
    <scope>NUCLEOTIDE SEQUENCE [LARGE SCALE GENOMIC DNA]</scope>
    <source>
        <strain evidence="1 2">AF14-49</strain>
    </source>
</reference>
<proteinExistence type="predicted"/>
<dbReference type="AlphaFoldDB" id="A0A412WZ85"/>
<dbReference type="Proteomes" id="UP000283589">
    <property type="component" value="Unassembled WGS sequence"/>
</dbReference>
<dbReference type="PANTHER" id="PTHR38477">
    <property type="entry name" value="HYPOTHETICAL EXPORTED PROTEIN"/>
    <property type="match status" value="1"/>
</dbReference>
<accession>A0A412WZ85</accession>
<name>A0A412WZ85_9BACT</name>
<gene>
    <name evidence="1" type="ORF">DWW18_12185</name>
</gene>
<evidence type="ECO:0000313" key="1">
    <source>
        <dbReference type="EMBL" id="RGV33101.1"/>
    </source>
</evidence>
<sequence length="231" mass="25671">MRVLSLILIIGGICWGSLLGIAAERPSMPNSRMLYHEMALEGTIDYTVFERAIAGYNRMGSFDKNILTVIDFTKPSTEKRLFVIDLKLKKVLFISYVAHGRNSGEKYATSFSNQEGSFKSSLGFYQTENTYYGKNGYSLVLNGLERGINDKAKERAIVVHGAAYADPSTIQSCGRLGRSLGCPALPLAVSKKIIDTIKGGTLLYIHGDDKTYASRSTFIRQDEMQENREDI</sequence>
<organism evidence="1 2">
    <name type="scientific">Butyricimonas virosa</name>
    <dbReference type="NCBI Taxonomy" id="544645"/>
    <lineage>
        <taxon>Bacteria</taxon>
        <taxon>Pseudomonadati</taxon>
        <taxon>Bacteroidota</taxon>
        <taxon>Bacteroidia</taxon>
        <taxon>Bacteroidales</taxon>
        <taxon>Odoribacteraceae</taxon>
        <taxon>Butyricimonas</taxon>
    </lineage>
</organism>